<proteinExistence type="predicted"/>
<keyword evidence="3" id="KW-1185">Reference proteome</keyword>
<evidence type="ECO:0000256" key="1">
    <source>
        <dbReference type="SAM" id="Phobius"/>
    </source>
</evidence>
<gene>
    <name evidence="2" type="ORF">XAT740_LOCUS28004</name>
</gene>
<dbReference type="EMBL" id="CAJNOR010002369">
    <property type="protein sequence ID" value="CAF1284622.1"/>
    <property type="molecule type" value="Genomic_DNA"/>
</dbReference>
<reference evidence="2" key="1">
    <citation type="submission" date="2021-02" db="EMBL/GenBank/DDBJ databases">
        <authorList>
            <person name="Nowell W R."/>
        </authorList>
    </citation>
    <scope>NUCLEOTIDE SEQUENCE</scope>
</reference>
<evidence type="ECO:0000313" key="3">
    <source>
        <dbReference type="Proteomes" id="UP000663828"/>
    </source>
</evidence>
<dbReference type="AlphaFoldDB" id="A0A815CJT7"/>
<dbReference type="Proteomes" id="UP000663828">
    <property type="component" value="Unassembled WGS sequence"/>
</dbReference>
<organism evidence="2 3">
    <name type="scientific">Adineta ricciae</name>
    <name type="common">Rotifer</name>
    <dbReference type="NCBI Taxonomy" id="249248"/>
    <lineage>
        <taxon>Eukaryota</taxon>
        <taxon>Metazoa</taxon>
        <taxon>Spiralia</taxon>
        <taxon>Gnathifera</taxon>
        <taxon>Rotifera</taxon>
        <taxon>Eurotatoria</taxon>
        <taxon>Bdelloidea</taxon>
        <taxon>Adinetida</taxon>
        <taxon>Adinetidae</taxon>
        <taxon>Adineta</taxon>
    </lineage>
</organism>
<sequence length="194" mass="22964">MKFCNSIFHPFYVQHWLAHHKHVVIDTKHIGEHGKCSEHLRLKTLQQYPKNTKALLNSSMGMGANISGLIYQYALLVFTPLPYCGLVFWYDKPWSLLTYLLPSLLLPLSTIYHKYLHMSDVSRRKKIPWCFRWLLSDAGDQVVKKHFMHHYMNNDRNWNFIVFADTITDLFDSTNLEPDDRTIEYMKKLGLETE</sequence>
<name>A0A815CJT7_ADIRI</name>
<comment type="caution">
    <text evidence="2">The sequence shown here is derived from an EMBL/GenBank/DDBJ whole genome shotgun (WGS) entry which is preliminary data.</text>
</comment>
<evidence type="ECO:0000313" key="2">
    <source>
        <dbReference type="EMBL" id="CAF1284622.1"/>
    </source>
</evidence>
<keyword evidence="1" id="KW-0812">Transmembrane</keyword>
<feature type="transmembrane region" description="Helical" evidence="1">
    <location>
        <begin position="69"/>
        <end position="90"/>
    </location>
</feature>
<protein>
    <submittedName>
        <fullName evidence="2">Uncharacterized protein</fullName>
    </submittedName>
</protein>
<keyword evidence="1" id="KW-1133">Transmembrane helix</keyword>
<keyword evidence="1" id="KW-0472">Membrane</keyword>
<accession>A0A815CJT7</accession>
<feature type="transmembrane region" description="Helical" evidence="1">
    <location>
        <begin position="96"/>
        <end position="116"/>
    </location>
</feature>